<sequence>MLFDPRPKVRREDLYDFDEELKKFTKALDEPMVLVSGLRRTGKTSLILTGLNTSGVSYIYFDLREGARSYADLYKLISRGFTEFTRRWSGLRDHFLRVLSRLRGVSIAGVEVSFSWSSRERPLLIELLDAVNDFAERINRRIVVVFDEMQSIRGAMGTVLQSALAHSYDFNKSVTLILAGSEMGVLYSILQNPESPLYGRAYVEVRTRKLSYSEAIDFLTKGFAEINVHVSRNEIEEAVRELDGIIGWLTYYGYLRYRSIGGVEQVVREAVALAKKELESFLATRVSSRYRAMLKLLAQGVKEWSELKKELERLEKKEISDRVIHDILKELRRHSIVNENNEFTDPIYRRASLEL</sequence>
<dbReference type="Gene3D" id="1.10.10.10">
    <property type="entry name" value="Winged helix-like DNA-binding domain superfamily/Winged helix DNA-binding domain"/>
    <property type="match status" value="1"/>
</dbReference>
<dbReference type="GO" id="GO:0005524">
    <property type="term" value="F:ATP binding"/>
    <property type="evidence" value="ECO:0007669"/>
    <property type="project" value="UniProtKB-KW"/>
</dbReference>
<dbReference type="EMBL" id="DSEU01000055">
    <property type="protein sequence ID" value="HEM67506.1"/>
    <property type="molecule type" value="Genomic_DNA"/>
</dbReference>
<organism evidence="3">
    <name type="scientific">Ignisphaera aggregans</name>
    <dbReference type="NCBI Taxonomy" id="334771"/>
    <lineage>
        <taxon>Archaea</taxon>
        <taxon>Thermoproteota</taxon>
        <taxon>Thermoprotei</taxon>
        <taxon>Desulfurococcales</taxon>
        <taxon>Desulfurococcaceae</taxon>
        <taxon>Ignisphaera</taxon>
    </lineage>
</organism>
<dbReference type="SUPFAM" id="SSF52540">
    <property type="entry name" value="P-loop containing nucleoside triphosphate hydrolases"/>
    <property type="match status" value="1"/>
</dbReference>
<dbReference type="Gene3D" id="1.10.8.60">
    <property type="match status" value="1"/>
</dbReference>
<feature type="domain" description="MCM C-terminal" evidence="2">
    <location>
        <begin position="287"/>
        <end position="341"/>
    </location>
</feature>
<dbReference type="InterPro" id="IPR036388">
    <property type="entry name" value="WH-like_DNA-bd_sf"/>
</dbReference>
<dbReference type="InterPro" id="IPR027417">
    <property type="entry name" value="P-loop_NTPase"/>
</dbReference>
<dbReference type="InterPro" id="IPR048907">
    <property type="entry name" value="WHD_MCM_arc"/>
</dbReference>
<evidence type="ECO:0000259" key="1">
    <source>
        <dbReference type="Pfam" id="PF01637"/>
    </source>
</evidence>
<accession>A0A7J2U482</accession>
<protein>
    <submittedName>
        <fullName evidence="3">ATP-binding protein</fullName>
    </submittedName>
</protein>
<dbReference type="Pfam" id="PF21100">
    <property type="entry name" value="WHD_MCM"/>
    <property type="match status" value="1"/>
</dbReference>
<dbReference type="PANTHER" id="PTHR34301">
    <property type="entry name" value="DNA-BINDING PROTEIN-RELATED"/>
    <property type="match status" value="1"/>
</dbReference>
<keyword evidence="3" id="KW-0067">ATP-binding</keyword>
<dbReference type="SUPFAM" id="SSF46785">
    <property type="entry name" value="Winged helix' DNA-binding domain"/>
    <property type="match status" value="1"/>
</dbReference>
<gene>
    <name evidence="3" type="ORF">ENO26_08110</name>
</gene>
<dbReference type="InterPro" id="IPR036390">
    <property type="entry name" value="WH_DNA-bd_sf"/>
</dbReference>
<name>A0A7J2U482_9CREN</name>
<dbReference type="InterPro" id="IPR011579">
    <property type="entry name" value="ATPase_dom"/>
</dbReference>
<proteinExistence type="predicted"/>
<dbReference type="Gene3D" id="3.40.50.300">
    <property type="entry name" value="P-loop containing nucleotide triphosphate hydrolases"/>
    <property type="match status" value="1"/>
</dbReference>
<dbReference type="Pfam" id="PF01637">
    <property type="entry name" value="ATPase_2"/>
    <property type="match status" value="1"/>
</dbReference>
<evidence type="ECO:0000259" key="2">
    <source>
        <dbReference type="Pfam" id="PF21100"/>
    </source>
</evidence>
<dbReference type="PANTHER" id="PTHR34301:SF8">
    <property type="entry name" value="ATPASE DOMAIN-CONTAINING PROTEIN"/>
    <property type="match status" value="1"/>
</dbReference>
<reference evidence="3" key="1">
    <citation type="journal article" date="2020" name="mSystems">
        <title>Genome- and Community-Level Interaction Insights into Carbon Utilization and Element Cycling Functions of Hydrothermarchaeota in Hydrothermal Sediment.</title>
        <authorList>
            <person name="Zhou Z."/>
            <person name="Liu Y."/>
            <person name="Xu W."/>
            <person name="Pan J."/>
            <person name="Luo Z.H."/>
            <person name="Li M."/>
        </authorList>
    </citation>
    <scope>NUCLEOTIDE SEQUENCE [LARGE SCALE GENOMIC DNA]</scope>
    <source>
        <strain evidence="3">SpSt-125</strain>
    </source>
</reference>
<comment type="caution">
    <text evidence="3">The sequence shown here is derived from an EMBL/GenBank/DDBJ whole genome shotgun (WGS) entry which is preliminary data.</text>
</comment>
<feature type="domain" description="ATPase" evidence="1">
    <location>
        <begin position="18"/>
        <end position="247"/>
    </location>
</feature>
<dbReference type="AlphaFoldDB" id="A0A7J2U482"/>
<evidence type="ECO:0000313" key="3">
    <source>
        <dbReference type="EMBL" id="HEM67506.1"/>
    </source>
</evidence>
<keyword evidence="3" id="KW-0547">Nucleotide-binding</keyword>